<keyword evidence="3 5" id="KW-1133">Transmembrane helix</keyword>
<evidence type="ECO:0000313" key="8">
    <source>
        <dbReference type="Proteomes" id="UP000024635"/>
    </source>
</evidence>
<organism evidence="7 8">
    <name type="scientific">Ancylostoma ceylanicum</name>
    <dbReference type="NCBI Taxonomy" id="53326"/>
    <lineage>
        <taxon>Eukaryota</taxon>
        <taxon>Metazoa</taxon>
        <taxon>Ecdysozoa</taxon>
        <taxon>Nematoda</taxon>
        <taxon>Chromadorea</taxon>
        <taxon>Rhabditida</taxon>
        <taxon>Rhabditina</taxon>
        <taxon>Rhabditomorpha</taxon>
        <taxon>Strongyloidea</taxon>
        <taxon>Ancylostomatidae</taxon>
        <taxon>Ancylostomatinae</taxon>
        <taxon>Ancylostoma</taxon>
    </lineage>
</organism>
<sequence length="336" mass="37763">MTELMAGPLSLTCQIISGLSLIVNLYLVYVYYICPVKVIKSYKYFFLLTALQDIVYSICIILIVPVLISKDFAYVFLAVGPMYKQPGGQVLMIIFVLSFIFSLLIVTNSFIYRYIQVCTPRFFDTYQSRHGVTVVLLINIGIIVNWLLIVYFDFWPTPSAIEQLSDTVLLLTGLNSSECAQLGLSVKHGLLKPLNLAMVAEILLLMSAMGGVMVYSALKISSTLKQATFSKNLRKMHRQLFTLLLLQTACPMTFLHTPCFLAFIFLFTGLRSTTPVSYIISILLALFPLISPVIIIGFLNDYRNHTLIKLRLYKKVSEAPSKSVFASEIRTTPVAQ</sequence>
<keyword evidence="8" id="KW-1185">Reference proteome</keyword>
<feature type="domain" description="G-protein coupled receptors family 1 profile" evidence="6">
    <location>
        <begin position="23"/>
        <end position="295"/>
    </location>
</feature>
<keyword evidence="2 5" id="KW-0812">Transmembrane</keyword>
<dbReference type="GO" id="GO:0016020">
    <property type="term" value="C:membrane"/>
    <property type="evidence" value="ECO:0007669"/>
    <property type="project" value="UniProtKB-SubCell"/>
</dbReference>
<reference evidence="8" key="1">
    <citation type="journal article" date="2015" name="Nat. Genet.">
        <title>The genome and transcriptome of the zoonotic hookworm Ancylostoma ceylanicum identify infection-specific gene families.</title>
        <authorList>
            <person name="Schwarz E.M."/>
            <person name="Hu Y."/>
            <person name="Antoshechkin I."/>
            <person name="Miller M.M."/>
            <person name="Sternberg P.W."/>
            <person name="Aroian R.V."/>
        </authorList>
    </citation>
    <scope>NUCLEOTIDE SEQUENCE</scope>
    <source>
        <strain evidence="8">HY135</strain>
    </source>
</reference>
<protein>
    <recommendedName>
        <fullName evidence="6">G-protein coupled receptors family 1 profile domain-containing protein</fullName>
    </recommendedName>
</protein>
<dbReference type="Proteomes" id="UP000024635">
    <property type="component" value="Unassembled WGS sequence"/>
</dbReference>
<dbReference type="PANTHER" id="PTHR22943:SF248">
    <property type="entry name" value="SEVEN TM RECEPTOR"/>
    <property type="match status" value="1"/>
</dbReference>
<dbReference type="PANTHER" id="PTHR22943">
    <property type="entry name" value="7-TRANSMEMBRANE DOMAIN RECEPTOR C.ELEGANS"/>
    <property type="match status" value="1"/>
</dbReference>
<dbReference type="InterPro" id="IPR019428">
    <property type="entry name" value="7TM_GPCR_serpentine_rcpt_Str"/>
</dbReference>
<dbReference type="PROSITE" id="PS50262">
    <property type="entry name" value="G_PROTEIN_RECEP_F1_2"/>
    <property type="match status" value="1"/>
</dbReference>
<feature type="transmembrane region" description="Helical" evidence="5">
    <location>
        <begin position="196"/>
        <end position="218"/>
    </location>
</feature>
<feature type="transmembrane region" description="Helical" evidence="5">
    <location>
        <begin position="239"/>
        <end position="266"/>
    </location>
</feature>
<evidence type="ECO:0000256" key="5">
    <source>
        <dbReference type="SAM" id="Phobius"/>
    </source>
</evidence>
<evidence type="ECO:0000256" key="1">
    <source>
        <dbReference type="ARBA" id="ARBA00004370"/>
    </source>
</evidence>
<feature type="transmembrane region" description="Helical" evidence="5">
    <location>
        <begin position="44"/>
        <end position="68"/>
    </location>
</feature>
<dbReference type="OrthoDB" id="5856319at2759"/>
<feature type="transmembrane region" description="Helical" evidence="5">
    <location>
        <begin position="6"/>
        <end position="32"/>
    </location>
</feature>
<name>A0A016U0H4_9BILA</name>
<dbReference type="Pfam" id="PF10326">
    <property type="entry name" value="7TM_GPCR_Str"/>
    <property type="match status" value="1"/>
</dbReference>
<evidence type="ECO:0000313" key="7">
    <source>
        <dbReference type="EMBL" id="EYC08362.1"/>
    </source>
</evidence>
<comment type="caution">
    <text evidence="7">The sequence shown here is derived from an EMBL/GenBank/DDBJ whole genome shotgun (WGS) entry which is preliminary data.</text>
</comment>
<evidence type="ECO:0000259" key="6">
    <source>
        <dbReference type="PROSITE" id="PS50262"/>
    </source>
</evidence>
<dbReference type="AlphaFoldDB" id="A0A016U0H4"/>
<evidence type="ECO:0000256" key="4">
    <source>
        <dbReference type="ARBA" id="ARBA00023136"/>
    </source>
</evidence>
<keyword evidence="4 5" id="KW-0472">Membrane</keyword>
<feature type="transmembrane region" description="Helical" evidence="5">
    <location>
        <begin position="278"/>
        <end position="299"/>
    </location>
</feature>
<comment type="subcellular location">
    <subcellularLocation>
        <location evidence="1">Membrane</location>
    </subcellularLocation>
</comment>
<accession>A0A016U0H4</accession>
<dbReference type="InterPro" id="IPR017452">
    <property type="entry name" value="GPCR_Rhodpsn_7TM"/>
</dbReference>
<evidence type="ECO:0000256" key="2">
    <source>
        <dbReference type="ARBA" id="ARBA00022692"/>
    </source>
</evidence>
<evidence type="ECO:0000256" key="3">
    <source>
        <dbReference type="ARBA" id="ARBA00022989"/>
    </source>
</evidence>
<feature type="transmembrane region" description="Helical" evidence="5">
    <location>
        <begin position="132"/>
        <end position="152"/>
    </location>
</feature>
<proteinExistence type="predicted"/>
<dbReference type="SUPFAM" id="SSF81321">
    <property type="entry name" value="Family A G protein-coupled receptor-like"/>
    <property type="match status" value="1"/>
</dbReference>
<dbReference type="EMBL" id="JARK01001402">
    <property type="protein sequence ID" value="EYC08362.1"/>
    <property type="molecule type" value="Genomic_DNA"/>
</dbReference>
<feature type="transmembrane region" description="Helical" evidence="5">
    <location>
        <begin position="88"/>
        <end position="111"/>
    </location>
</feature>
<gene>
    <name evidence="7" type="primary">Acey_s0066.g3723</name>
    <name evidence="7" type="ORF">Y032_0066g3723</name>
</gene>